<reference evidence="2" key="1">
    <citation type="submission" date="2020-11" db="EMBL/GenBank/DDBJ databases">
        <authorList>
            <consortium name="DOE Joint Genome Institute"/>
            <person name="Ahrendt S."/>
            <person name="Riley R."/>
            <person name="Andreopoulos W."/>
            <person name="Labutti K."/>
            <person name="Pangilinan J."/>
            <person name="Ruiz-Duenas F.J."/>
            <person name="Barrasa J.M."/>
            <person name="Sanchez-Garcia M."/>
            <person name="Camarero S."/>
            <person name="Miyauchi S."/>
            <person name="Serrano A."/>
            <person name="Linde D."/>
            <person name="Babiker R."/>
            <person name="Drula E."/>
            <person name="Ayuso-Fernandez I."/>
            <person name="Pacheco R."/>
            <person name="Padilla G."/>
            <person name="Ferreira P."/>
            <person name="Barriuso J."/>
            <person name="Kellner H."/>
            <person name="Castanera R."/>
            <person name="Alfaro M."/>
            <person name="Ramirez L."/>
            <person name="Pisabarro A.G."/>
            <person name="Kuo A."/>
            <person name="Tritt A."/>
            <person name="Lipzen A."/>
            <person name="He G."/>
            <person name="Yan M."/>
            <person name="Ng V."/>
            <person name="Cullen D."/>
            <person name="Martin F."/>
            <person name="Rosso M.-N."/>
            <person name="Henrissat B."/>
            <person name="Hibbett D."/>
            <person name="Martinez A.T."/>
            <person name="Grigoriev I.V."/>
        </authorList>
    </citation>
    <scope>NUCLEOTIDE SEQUENCE</scope>
    <source>
        <strain evidence="2">CIRM-BRFM 674</strain>
    </source>
</reference>
<dbReference type="AlphaFoldDB" id="A0A9P5Z0E1"/>
<dbReference type="PROSITE" id="PS50088">
    <property type="entry name" value="ANK_REPEAT"/>
    <property type="match status" value="1"/>
</dbReference>
<dbReference type="SMART" id="SM00248">
    <property type="entry name" value="ANK"/>
    <property type="match status" value="1"/>
</dbReference>
<dbReference type="Gene3D" id="3.40.630.30">
    <property type="match status" value="1"/>
</dbReference>
<keyword evidence="3" id="KW-1185">Reference proteome</keyword>
<name>A0A9P5Z0E1_9AGAR</name>
<dbReference type="PROSITE" id="PS50297">
    <property type="entry name" value="ANK_REP_REGION"/>
    <property type="match status" value="1"/>
</dbReference>
<dbReference type="SUPFAM" id="SSF48403">
    <property type="entry name" value="Ankyrin repeat"/>
    <property type="match status" value="1"/>
</dbReference>
<protein>
    <submittedName>
        <fullName evidence="2">Uncharacterized protein</fullName>
    </submittedName>
</protein>
<organism evidence="2 3">
    <name type="scientific">Pholiota conissans</name>
    <dbReference type="NCBI Taxonomy" id="109636"/>
    <lineage>
        <taxon>Eukaryota</taxon>
        <taxon>Fungi</taxon>
        <taxon>Dikarya</taxon>
        <taxon>Basidiomycota</taxon>
        <taxon>Agaricomycotina</taxon>
        <taxon>Agaricomycetes</taxon>
        <taxon>Agaricomycetidae</taxon>
        <taxon>Agaricales</taxon>
        <taxon>Agaricineae</taxon>
        <taxon>Strophariaceae</taxon>
        <taxon>Pholiota</taxon>
    </lineage>
</organism>
<dbReference type="InterPro" id="IPR036770">
    <property type="entry name" value="Ankyrin_rpt-contain_sf"/>
</dbReference>
<dbReference type="Proteomes" id="UP000807469">
    <property type="component" value="Unassembled WGS sequence"/>
</dbReference>
<dbReference type="CDD" id="cd04301">
    <property type="entry name" value="NAT_SF"/>
    <property type="match status" value="1"/>
</dbReference>
<gene>
    <name evidence="2" type="ORF">BDN70DRAFT_932870</name>
</gene>
<evidence type="ECO:0000256" key="1">
    <source>
        <dbReference type="PROSITE-ProRule" id="PRU00023"/>
    </source>
</evidence>
<dbReference type="Gene3D" id="1.25.40.20">
    <property type="entry name" value="Ankyrin repeat-containing domain"/>
    <property type="match status" value="1"/>
</dbReference>
<dbReference type="OrthoDB" id="508139at2759"/>
<evidence type="ECO:0000313" key="2">
    <source>
        <dbReference type="EMBL" id="KAF9479112.1"/>
    </source>
</evidence>
<feature type="repeat" description="ANK" evidence="1">
    <location>
        <begin position="264"/>
        <end position="296"/>
    </location>
</feature>
<dbReference type="Pfam" id="PF00023">
    <property type="entry name" value="Ank"/>
    <property type="match status" value="1"/>
</dbReference>
<keyword evidence="1" id="KW-0040">ANK repeat</keyword>
<proteinExistence type="predicted"/>
<evidence type="ECO:0000313" key="3">
    <source>
        <dbReference type="Proteomes" id="UP000807469"/>
    </source>
</evidence>
<accession>A0A9P5Z0E1</accession>
<dbReference type="EMBL" id="MU155220">
    <property type="protein sequence ID" value="KAF9479112.1"/>
    <property type="molecule type" value="Genomic_DNA"/>
</dbReference>
<comment type="caution">
    <text evidence="2">The sequence shown here is derived from an EMBL/GenBank/DDBJ whole genome shotgun (WGS) entry which is preliminary data.</text>
</comment>
<sequence length="461" mass="52493">MARTKTGARKATGESPFNLTECTVSFAPRSYLKHLEENAQLLDVTAQTPDFTVIGKLKCIIIARGKMELMDEAGGELKEFSRAIFDSQGVVNPWLIDGSYRSGSRFWGEELNNKKMVYILSLNVKEPYRNQGVGSCLLRELFESPTMSKLTAFRSAPIYYCSPGTFGDRGREQGTRFVLKNRFRRIGRTRYFAYSHKCHDVPMEVDAEELKNEFKQKTAMSPEQWKLKYPLHSVISTNMTSEISAILSVVHALNATTIHTSDDHGFTPLHIAAAHANVRAVRVLLELGGEIDLRNLSNSEYMTPLEKVQDKMRRDRELTETMRLNWEGHSRDALTCEYLMKKMLHIPLENSEEEYFAKRRLGCSCGSCLDHWLSPRMIESLQIAAFRVGFSMEHCLEDVVPGKKFVQPHGQFHEAVKYLPRKLPVGMCKSFFSGYRAVFMTICELLADSPSVNFGNIDFCF</sequence>
<dbReference type="InterPro" id="IPR002110">
    <property type="entry name" value="Ankyrin_rpt"/>
</dbReference>